<keyword evidence="1" id="KW-0472">Membrane</keyword>
<evidence type="ECO:0000313" key="3">
    <source>
        <dbReference type="Proteomes" id="UP000275408"/>
    </source>
</evidence>
<accession>A0A3M6U1S9</accession>
<protein>
    <submittedName>
        <fullName evidence="2">Uncharacterized protein</fullName>
    </submittedName>
</protein>
<dbReference type="OrthoDB" id="6048481at2759"/>
<keyword evidence="1" id="KW-0812">Transmembrane</keyword>
<dbReference type="AlphaFoldDB" id="A0A3M6U1S9"/>
<reference evidence="2 3" key="1">
    <citation type="journal article" date="2018" name="Sci. Rep.">
        <title>Comparative analysis of the Pocillopora damicornis genome highlights role of immune system in coral evolution.</title>
        <authorList>
            <person name="Cunning R."/>
            <person name="Bay R.A."/>
            <person name="Gillette P."/>
            <person name="Baker A.C."/>
            <person name="Traylor-Knowles N."/>
        </authorList>
    </citation>
    <scope>NUCLEOTIDE SEQUENCE [LARGE SCALE GENOMIC DNA]</scope>
    <source>
        <strain evidence="2">RSMAS</strain>
        <tissue evidence="2">Whole animal</tissue>
    </source>
</reference>
<proteinExistence type="predicted"/>
<gene>
    <name evidence="2" type="ORF">pdam_00018651</name>
</gene>
<evidence type="ECO:0000313" key="2">
    <source>
        <dbReference type="EMBL" id="RMX47556.1"/>
    </source>
</evidence>
<feature type="transmembrane region" description="Helical" evidence="1">
    <location>
        <begin position="6"/>
        <end position="27"/>
    </location>
</feature>
<sequence>MEVALSAIAMGIVQYLHVMLFVLNLTFSTVPQKAVNSQIFKFAIDDDVVRNHILEGHVFQ</sequence>
<dbReference type="EMBL" id="RCHS01002412">
    <property type="protein sequence ID" value="RMX47556.1"/>
    <property type="molecule type" value="Genomic_DNA"/>
</dbReference>
<keyword evidence="3" id="KW-1185">Reference proteome</keyword>
<evidence type="ECO:0000256" key="1">
    <source>
        <dbReference type="SAM" id="Phobius"/>
    </source>
</evidence>
<name>A0A3M6U1S9_POCDA</name>
<dbReference type="Proteomes" id="UP000275408">
    <property type="component" value="Unassembled WGS sequence"/>
</dbReference>
<organism evidence="2 3">
    <name type="scientific">Pocillopora damicornis</name>
    <name type="common">Cauliflower coral</name>
    <name type="synonym">Millepora damicornis</name>
    <dbReference type="NCBI Taxonomy" id="46731"/>
    <lineage>
        <taxon>Eukaryota</taxon>
        <taxon>Metazoa</taxon>
        <taxon>Cnidaria</taxon>
        <taxon>Anthozoa</taxon>
        <taxon>Hexacorallia</taxon>
        <taxon>Scleractinia</taxon>
        <taxon>Astrocoeniina</taxon>
        <taxon>Pocilloporidae</taxon>
        <taxon>Pocillopora</taxon>
    </lineage>
</organism>
<comment type="caution">
    <text evidence="2">The sequence shown here is derived from an EMBL/GenBank/DDBJ whole genome shotgun (WGS) entry which is preliminary data.</text>
</comment>
<keyword evidence="1" id="KW-1133">Transmembrane helix</keyword>